<dbReference type="HAMAP" id="MF_03049">
    <property type="entry name" value="MOCS3_Uba4"/>
    <property type="match status" value="1"/>
</dbReference>
<dbReference type="GO" id="GO:0005829">
    <property type="term" value="C:cytosol"/>
    <property type="evidence" value="ECO:0007669"/>
    <property type="project" value="UniProtKB-SubCell"/>
</dbReference>
<evidence type="ECO:0000259" key="11">
    <source>
        <dbReference type="PROSITE" id="PS50206"/>
    </source>
</evidence>
<dbReference type="PROSITE" id="PS50206">
    <property type="entry name" value="RHODANESE_3"/>
    <property type="match status" value="1"/>
</dbReference>
<name>A0AAE0BDT3_9CHLO</name>
<feature type="binding site" evidence="10">
    <location>
        <position position="227"/>
    </location>
    <ligand>
        <name>Zn(2+)</name>
        <dbReference type="ChEBI" id="CHEBI:29105"/>
    </ligand>
</feature>
<dbReference type="NCBIfam" id="NF004281">
    <property type="entry name" value="PRK05690.1"/>
    <property type="match status" value="1"/>
</dbReference>
<dbReference type="GO" id="GO:0004792">
    <property type="term" value="F:thiosulfate-cyanide sulfurtransferase activity"/>
    <property type="evidence" value="ECO:0007669"/>
    <property type="project" value="TreeGrafter"/>
</dbReference>
<keyword evidence="12" id="KW-0548">Nucleotidyltransferase</keyword>
<dbReference type="InterPro" id="IPR028885">
    <property type="entry name" value="MOCS3/Uba4"/>
</dbReference>
<dbReference type="Pfam" id="PF00581">
    <property type="entry name" value="Rhodanese"/>
    <property type="match status" value="1"/>
</dbReference>
<dbReference type="SMART" id="SM00450">
    <property type="entry name" value="RHOD"/>
    <property type="match status" value="1"/>
</dbReference>
<dbReference type="GO" id="GO:0046872">
    <property type="term" value="F:metal ion binding"/>
    <property type="evidence" value="ECO:0007669"/>
    <property type="project" value="UniProtKB-KW"/>
</dbReference>
<dbReference type="Proteomes" id="UP001190700">
    <property type="component" value="Unassembled WGS sequence"/>
</dbReference>
<evidence type="ECO:0000256" key="6">
    <source>
        <dbReference type="ARBA" id="ARBA00022741"/>
    </source>
</evidence>
<evidence type="ECO:0000313" key="12">
    <source>
        <dbReference type="EMBL" id="KAK3233854.1"/>
    </source>
</evidence>
<dbReference type="Gene3D" id="3.40.250.10">
    <property type="entry name" value="Rhodanese-like domain"/>
    <property type="match status" value="1"/>
</dbReference>
<feature type="binding site" evidence="10">
    <location>
        <position position="117"/>
    </location>
    <ligand>
        <name>ATP</name>
        <dbReference type="ChEBI" id="CHEBI:30616"/>
    </ligand>
</feature>
<evidence type="ECO:0000256" key="9">
    <source>
        <dbReference type="ARBA" id="ARBA00023268"/>
    </source>
</evidence>
<protein>
    <recommendedName>
        <fullName evidence="10">Adenylyltransferase and sulfurtransferase MOCS3</fullName>
    </recommendedName>
    <alternativeName>
        <fullName evidence="10">Molybdenum cofactor synthesis protein 3</fullName>
    </alternativeName>
    <domain>
        <recommendedName>
            <fullName evidence="10">Molybdopterin-synthase adenylyltransferase</fullName>
            <ecNumber evidence="10">2.7.7.80</ecNumber>
        </recommendedName>
        <alternativeName>
            <fullName evidence="10">Adenylyltransferase MOCS3</fullName>
        </alternativeName>
        <alternativeName>
            <fullName evidence="10">Sulfur carrier protein MOCS2A adenylyltransferase</fullName>
        </alternativeName>
    </domain>
    <domain>
        <recommendedName>
            <fullName evidence="10">Molybdopterin-synthase sulfurtransferase</fullName>
            <ecNumber evidence="10">2.8.1.11</ecNumber>
        </recommendedName>
        <alternativeName>
            <fullName evidence="10">Sulfurtransferase MOCS3</fullName>
        </alternativeName>
        <alternativeName>
            <fullName evidence="10">Sulfur carrier protein MOCS2A sulfurtransferase</fullName>
        </alternativeName>
    </domain>
</protein>
<dbReference type="GO" id="GO:0061604">
    <property type="term" value="F:molybdopterin-synthase sulfurtransferase activity"/>
    <property type="evidence" value="ECO:0007669"/>
    <property type="project" value="UniProtKB-EC"/>
</dbReference>
<dbReference type="GO" id="GO:0002143">
    <property type="term" value="P:tRNA wobble position uridine thiolation"/>
    <property type="evidence" value="ECO:0007669"/>
    <property type="project" value="InterPro"/>
</dbReference>
<accession>A0AAE0BDT3</accession>
<proteinExistence type="inferred from homology"/>
<dbReference type="SUPFAM" id="SSF69572">
    <property type="entry name" value="Activating enzymes of the ubiquitin-like proteins"/>
    <property type="match status" value="1"/>
</dbReference>
<feature type="binding site" evidence="10">
    <location>
        <begin position="185"/>
        <end position="186"/>
    </location>
    <ligand>
        <name>ATP</name>
        <dbReference type="ChEBI" id="CHEBI:30616"/>
    </ligand>
</feature>
<comment type="catalytic activity">
    <reaction evidence="10">
        <text>[molybdopterin-synthase sulfur-carrier protein]-C-terminal Gly-Gly + ATP + H(+) = [molybdopterin-synthase sulfur-carrier protein]-C-terminal Gly-Gly-AMP + diphosphate</text>
        <dbReference type="Rhea" id="RHEA:43616"/>
        <dbReference type="Rhea" id="RHEA-COMP:12159"/>
        <dbReference type="Rhea" id="RHEA-COMP:12202"/>
        <dbReference type="ChEBI" id="CHEBI:15378"/>
        <dbReference type="ChEBI" id="CHEBI:30616"/>
        <dbReference type="ChEBI" id="CHEBI:33019"/>
        <dbReference type="ChEBI" id="CHEBI:90618"/>
        <dbReference type="ChEBI" id="CHEBI:90778"/>
        <dbReference type="EC" id="2.7.7.80"/>
    </reaction>
</comment>
<gene>
    <name evidence="10" type="primary">MOCS3</name>
    <name evidence="10" type="synonym">CNX5</name>
    <name evidence="10" type="synonym">UBA4</name>
    <name evidence="12" type="ORF">CYMTET_55871</name>
</gene>
<comment type="catalytic activity">
    <reaction evidence="10">
        <text>[molybdopterin-synthase sulfur-carrier protein]-C-terminal Gly-Gly-AMP + S-sulfanyl-L-cysteinyl-[cysteine desulfurase] + AH2 = [molybdopterin-synthase sulfur-carrier protein]-C-terminal-Gly-aminoethanethioate + L-cysteinyl-[cysteine desulfurase] + A + AMP + 2 H(+)</text>
        <dbReference type="Rhea" id="RHEA:48612"/>
        <dbReference type="Rhea" id="RHEA-COMP:12157"/>
        <dbReference type="Rhea" id="RHEA-COMP:12158"/>
        <dbReference type="Rhea" id="RHEA-COMP:12159"/>
        <dbReference type="Rhea" id="RHEA-COMP:19907"/>
        <dbReference type="ChEBI" id="CHEBI:13193"/>
        <dbReference type="ChEBI" id="CHEBI:15378"/>
        <dbReference type="ChEBI" id="CHEBI:17499"/>
        <dbReference type="ChEBI" id="CHEBI:29950"/>
        <dbReference type="ChEBI" id="CHEBI:61963"/>
        <dbReference type="ChEBI" id="CHEBI:90618"/>
        <dbReference type="ChEBI" id="CHEBI:232372"/>
        <dbReference type="ChEBI" id="CHEBI:456215"/>
        <dbReference type="EC" id="2.8.1.11"/>
    </reaction>
</comment>
<keyword evidence="10" id="KW-0501">Molybdenum cofactor biosynthesis</keyword>
<evidence type="ECO:0000313" key="13">
    <source>
        <dbReference type="Proteomes" id="UP001190700"/>
    </source>
</evidence>
<evidence type="ECO:0000256" key="2">
    <source>
        <dbReference type="ARBA" id="ARBA00022490"/>
    </source>
</evidence>
<comment type="pathway">
    <text evidence="10">Cofactor biosynthesis; molybdopterin biosynthesis.</text>
</comment>
<feature type="binding site" evidence="10">
    <location>
        <position position="141"/>
    </location>
    <ligand>
        <name>ATP</name>
        <dbReference type="ChEBI" id="CHEBI:30616"/>
    </ligand>
</feature>
<feature type="binding site" evidence="10">
    <location>
        <position position="230"/>
    </location>
    <ligand>
        <name>Zn(2+)</name>
        <dbReference type="ChEBI" id="CHEBI:29105"/>
    </ligand>
</feature>
<feature type="binding site" evidence="10">
    <location>
        <position position="304"/>
    </location>
    <ligand>
        <name>Zn(2+)</name>
        <dbReference type="ChEBI" id="CHEBI:29105"/>
    </ligand>
</feature>
<evidence type="ECO:0000256" key="3">
    <source>
        <dbReference type="ARBA" id="ARBA00022679"/>
    </source>
</evidence>
<feature type="binding site" evidence="10">
    <location>
        <position position="301"/>
    </location>
    <ligand>
        <name>Zn(2+)</name>
        <dbReference type="ChEBI" id="CHEBI:29105"/>
    </ligand>
</feature>
<dbReference type="GO" id="GO:0061605">
    <property type="term" value="F:molybdopterin-synthase adenylyltransferase activity"/>
    <property type="evidence" value="ECO:0007669"/>
    <property type="project" value="UniProtKB-EC"/>
</dbReference>
<comment type="caution">
    <text evidence="12">The sequence shown here is derived from an EMBL/GenBank/DDBJ whole genome shotgun (WGS) entry which is preliminary data.</text>
</comment>
<evidence type="ECO:0000256" key="8">
    <source>
        <dbReference type="ARBA" id="ARBA00022840"/>
    </source>
</evidence>
<dbReference type="InterPro" id="IPR001763">
    <property type="entry name" value="Rhodanese-like_dom"/>
</dbReference>
<keyword evidence="6 10" id="KW-0547">Nucleotide-binding</keyword>
<keyword evidence="7 10" id="KW-0862">Zinc</keyword>
<evidence type="ECO:0000256" key="4">
    <source>
        <dbReference type="ARBA" id="ARBA00022694"/>
    </source>
</evidence>
<dbReference type="GO" id="GO:0005524">
    <property type="term" value="F:ATP binding"/>
    <property type="evidence" value="ECO:0007669"/>
    <property type="project" value="UniProtKB-KW"/>
</dbReference>
<dbReference type="InterPro" id="IPR045886">
    <property type="entry name" value="ThiF/MoeB/HesA"/>
</dbReference>
<dbReference type="EC" id="2.8.1.11" evidence="10"/>
<feature type="binding site" evidence="10">
    <location>
        <position position="96"/>
    </location>
    <ligand>
        <name>ATP</name>
        <dbReference type="ChEBI" id="CHEBI:30616"/>
    </ligand>
</feature>
<dbReference type="CDD" id="cd00757">
    <property type="entry name" value="ThiF_MoeB_HesA_family"/>
    <property type="match status" value="1"/>
</dbReference>
<evidence type="ECO:0000256" key="5">
    <source>
        <dbReference type="ARBA" id="ARBA00022723"/>
    </source>
</evidence>
<feature type="active site" description="Glycyl thioester intermediate; for adenylyltransferase activity" evidence="10">
    <location>
        <position position="244"/>
    </location>
</feature>
<comment type="subcellular location">
    <subcellularLocation>
        <location evidence="1">Cytoplasm</location>
        <location evidence="1">Cytosol</location>
    </subcellularLocation>
</comment>
<dbReference type="InterPro" id="IPR035985">
    <property type="entry name" value="Ubiquitin-activating_enz"/>
</dbReference>
<reference evidence="12 13" key="1">
    <citation type="journal article" date="2015" name="Genome Biol. Evol.">
        <title>Comparative Genomics of a Bacterivorous Green Alga Reveals Evolutionary Causalities and Consequences of Phago-Mixotrophic Mode of Nutrition.</title>
        <authorList>
            <person name="Burns J.A."/>
            <person name="Paasch A."/>
            <person name="Narechania A."/>
            <person name="Kim E."/>
        </authorList>
    </citation>
    <scope>NUCLEOTIDE SEQUENCE [LARGE SCALE GENOMIC DNA]</scope>
    <source>
        <strain evidence="12 13">PLY_AMNH</strain>
    </source>
</reference>
<feature type="binding site" evidence="10">
    <location>
        <begin position="124"/>
        <end position="128"/>
    </location>
    <ligand>
        <name>ATP</name>
        <dbReference type="ChEBI" id="CHEBI:30616"/>
    </ligand>
</feature>
<keyword evidence="5 10" id="KW-0479">Metal-binding</keyword>
<dbReference type="PANTHER" id="PTHR10953:SF102">
    <property type="entry name" value="ADENYLYLTRANSFERASE AND SULFURTRANSFERASE MOCS3"/>
    <property type="match status" value="1"/>
</dbReference>
<organism evidence="12 13">
    <name type="scientific">Cymbomonas tetramitiformis</name>
    <dbReference type="NCBI Taxonomy" id="36881"/>
    <lineage>
        <taxon>Eukaryota</taxon>
        <taxon>Viridiplantae</taxon>
        <taxon>Chlorophyta</taxon>
        <taxon>Pyramimonadophyceae</taxon>
        <taxon>Pyramimonadales</taxon>
        <taxon>Pyramimonadaceae</taxon>
        <taxon>Cymbomonas</taxon>
    </lineage>
</organism>
<dbReference type="InterPro" id="IPR036873">
    <property type="entry name" value="Rhodanese-like_dom_sf"/>
</dbReference>
<dbReference type="AlphaFoldDB" id="A0AAE0BDT3"/>
<keyword evidence="13" id="KW-1185">Reference proteome</keyword>
<dbReference type="EC" id="2.7.7.80" evidence="10"/>
<dbReference type="Pfam" id="PF00899">
    <property type="entry name" value="ThiF"/>
    <property type="match status" value="1"/>
</dbReference>
<keyword evidence="2 10" id="KW-0963">Cytoplasm</keyword>
<dbReference type="Gene3D" id="3.40.50.720">
    <property type="entry name" value="NAD(P)-binding Rossmann-like Domain"/>
    <property type="match status" value="1"/>
</dbReference>
<sequence>MEAELEKAKEEIRRLRNILDVNGISSEPVGVVEADAAGTCSPFNDEVKDRWRSVSEHGLSAEDISRYSRQIIMPGFTAQGQAKLKNASVLVVGLGGLGSPAALYLTAAGIGRLGLVDSDMVEASNLHRQVIHSERTVGTPKVDSAAAACRALNSSITISAHHHGLSPDNALQLVQSYDVVLDCTDNPPSRYLLNDACVASNCPLVSGAGIGLEGQLAVYNYGQESCCYRCMFPTPRQAGQCQRCADAGVLGVVPGIIGCMQALEAIKIITGVGTVLTKLLLFDASAASFHGMKLPARKPGCAACGTSPTELRARIGAMDRKAFTAEAHDAGPTPLSLLASTARIAAADLAAKLPPAHGASPGCSESYKEGYVLVDVRPPHEFAFGSLPGAMNLPWSQSSWSAHVPELLRLCAPAEEADAKAASRPIFVICRRGNDSQRAVSVLHDAGLKDAYDVKGGLVAWRADVDPEFPAY</sequence>
<evidence type="ECO:0000256" key="10">
    <source>
        <dbReference type="HAMAP-Rule" id="MF_03049"/>
    </source>
</evidence>
<comment type="similarity">
    <text evidence="10">In the N-terminal section; belongs to the HesA/MoeB/ThiF family. UBA4 subfamily.</text>
</comment>
<comment type="cofactor">
    <cofactor evidence="10">
        <name>Zn(2+)</name>
        <dbReference type="ChEBI" id="CHEBI:29105"/>
    </cofactor>
    <text evidence="10">Binds 1 zinc ion per subunit.</text>
</comment>
<evidence type="ECO:0000256" key="7">
    <source>
        <dbReference type="ARBA" id="ARBA00022833"/>
    </source>
</evidence>
<comment type="function">
    <text evidence="10">Plays a central role in 2-thiolation of mcm(5)S(2)U at tRNA wobble positions of cytosolic tRNA(Lys), tRNA(Glu) and tRNA(Gln). Also essential during biosynthesis of the molybdenum cofactor. Acts by mediating the C-terminal thiocarboxylation of sulfur carriers URM1 and MOCS2A. Its N-terminus first activates URM1 and MOCS2A as acyl-adenylates (-COAMP), then the persulfide sulfur on the catalytic cysteine is transferred to URM1 and MOCS2A to form thiocarboxylation (-COSH) of their C-terminus. The reaction probably involves hydrogen sulfide that is generated from the persulfide intermediate and that acts as nucleophile towards URM1 and MOCS2A. Subsequently, a transient disulfide bond is formed. Does not use thiosulfate as sulfur donor; NFS1 probably acting as a sulfur donor for thiocarboxylation reactions.</text>
</comment>
<dbReference type="PANTHER" id="PTHR10953">
    <property type="entry name" value="UBIQUITIN-ACTIVATING ENZYME E1"/>
    <property type="match status" value="1"/>
</dbReference>
<dbReference type="SUPFAM" id="SSF52821">
    <property type="entry name" value="Rhodanese/Cell cycle control phosphatase"/>
    <property type="match status" value="1"/>
</dbReference>
<feature type="domain" description="Rhodanese" evidence="11">
    <location>
        <begin position="367"/>
        <end position="470"/>
    </location>
</feature>
<keyword evidence="4 10" id="KW-0819">tRNA processing</keyword>
<keyword evidence="8 10" id="KW-0067">ATP-binding</keyword>
<keyword evidence="9 10" id="KW-0511">Multifunctional enzyme</keyword>
<feature type="active site" description="Cysteine persulfide intermediate; for sulfurtransferase activity" evidence="10">
    <location>
        <position position="430"/>
    </location>
</feature>
<dbReference type="EMBL" id="LGRX02035613">
    <property type="protein sequence ID" value="KAK3233854.1"/>
    <property type="molecule type" value="Genomic_DNA"/>
</dbReference>
<dbReference type="FunFam" id="3.40.50.720:FF:000033">
    <property type="entry name" value="Adenylyltransferase and sulfurtransferase MOCS3"/>
    <property type="match status" value="1"/>
</dbReference>
<dbReference type="GO" id="GO:0006777">
    <property type="term" value="P:Mo-molybdopterin cofactor biosynthetic process"/>
    <property type="evidence" value="ECO:0007669"/>
    <property type="project" value="UniProtKB-UniRule"/>
</dbReference>
<evidence type="ECO:0000256" key="1">
    <source>
        <dbReference type="ARBA" id="ARBA00004514"/>
    </source>
</evidence>
<keyword evidence="3 10" id="KW-0808">Transferase</keyword>
<comment type="pathway">
    <text evidence="10">tRNA modification; 5-methoxycarbonylmethyl-2-thiouridine-tRNA biosynthesis.</text>
</comment>
<dbReference type="GO" id="GO:0042292">
    <property type="term" value="F:URM1 activating enzyme activity"/>
    <property type="evidence" value="ECO:0007669"/>
    <property type="project" value="TreeGrafter"/>
</dbReference>
<dbReference type="InterPro" id="IPR000594">
    <property type="entry name" value="ThiF_NAD_FAD-bd"/>
</dbReference>